<keyword evidence="1" id="KW-0732">Signal</keyword>
<proteinExistence type="predicted"/>
<dbReference type="EMBL" id="BNAL01000018">
    <property type="protein sequence ID" value="GHG03818.1"/>
    <property type="molecule type" value="Genomic_DNA"/>
</dbReference>
<organism evidence="3 4">
    <name type="scientific">Deinococcus piscis</name>
    <dbReference type="NCBI Taxonomy" id="394230"/>
    <lineage>
        <taxon>Bacteria</taxon>
        <taxon>Thermotogati</taxon>
        <taxon>Deinococcota</taxon>
        <taxon>Deinococci</taxon>
        <taxon>Deinococcales</taxon>
        <taxon>Deinococcaceae</taxon>
        <taxon>Deinococcus</taxon>
    </lineage>
</organism>
<evidence type="ECO:0000259" key="2">
    <source>
        <dbReference type="PROSITE" id="PS51186"/>
    </source>
</evidence>
<comment type="caution">
    <text evidence="3">The sequence shown here is derived from an EMBL/GenBank/DDBJ whole genome shotgun (WGS) entry which is preliminary data.</text>
</comment>
<dbReference type="Pfam" id="PF00583">
    <property type="entry name" value="Acetyltransf_1"/>
    <property type="match status" value="1"/>
</dbReference>
<feature type="chain" id="PRO_5045197529" description="N-acetyltransferase domain-containing protein" evidence="1">
    <location>
        <begin position="19"/>
        <end position="168"/>
    </location>
</feature>
<dbReference type="SUPFAM" id="SSF55729">
    <property type="entry name" value="Acyl-CoA N-acyltransferases (Nat)"/>
    <property type="match status" value="1"/>
</dbReference>
<feature type="domain" description="N-acetyltransferase" evidence="2">
    <location>
        <begin position="7"/>
        <end position="164"/>
    </location>
</feature>
<gene>
    <name evidence="3" type="ORF">GCM10017783_15420</name>
</gene>
<evidence type="ECO:0000313" key="4">
    <source>
        <dbReference type="Proteomes" id="UP000632154"/>
    </source>
</evidence>
<dbReference type="Proteomes" id="UP000632154">
    <property type="component" value="Unassembled WGS sequence"/>
</dbReference>
<dbReference type="CDD" id="cd04301">
    <property type="entry name" value="NAT_SF"/>
    <property type="match status" value="1"/>
</dbReference>
<accession>A0ABQ3K772</accession>
<reference evidence="4" key="1">
    <citation type="journal article" date="2019" name="Int. J. Syst. Evol. Microbiol.">
        <title>The Global Catalogue of Microorganisms (GCM) 10K type strain sequencing project: providing services to taxonomists for standard genome sequencing and annotation.</title>
        <authorList>
            <consortium name="The Broad Institute Genomics Platform"/>
            <consortium name="The Broad Institute Genome Sequencing Center for Infectious Disease"/>
            <person name="Wu L."/>
            <person name="Ma J."/>
        </authorList>
    </citation>
    <scope>NUCLEOTIDE SEQUENCE [LARGE SCALE GENOMIC DNA]</scope>
    <source>
        <strain evidence="4">CGMCC 1.18439</strain>
    </source>
</reference>
<keyword evidence="4" id="KW-1185">Reference proteome</keyword>
<dbReference type="PROSITE" id="PS51186">
    <property type="entry name" value="GNAT"/>
    <property type="match status" value="1"/>
</dbReference>
<dbReference type="InterPro" id="IPR016181">
    <property type="entry name" value="Acyl_CoA_acyltransferase"/>
</dbReference>
<dbReference type="Gene3D" id="3.40.630.30">
    <property type="match status" value="1"/>
</dbReference>
<sequence>MINTWAMPLLPYLPAHFAALSALQLPPAQESFTAYPADLIPAAEADPDSLGVSILDGEDVVGYFVLSAGAQRDKYLPAPDPAGVAIRALSIDERCQGRGIGTAAMMQAAEVARQHFPQATYLFLVVNQRNAHARRVYDKAGFTDWFVRDGGEHGPQWVLRRELDQEKR</sequence>
<name>A0ABQ3K772_9DEIO</name>
<protein>
    <recommendedName>
        <fullName evidence="2">N-acetyltransferase domain-containing protein</fullName>
    </recommendedName>
</protein>
<evidence type="ECO:0000313" key="3">
    <source>
        <dbReference type="EMBL" id="GHG03818.1"/>
    </source>
</evidence>
<dbReference type="InterPro" id="IPR000182">
    <property type="entry name" value="GNAT_dom"/>
</dbReference>
<evidence type="ECO:0000256" key="1">
    <source>
        <dbReference type="SAM" id="SignalP"/>
    </source>
</evidence>
<feature type="signal peptide" evidence="1">
    <location>
        <begin position="1"/>
        <end position="18"/>
    </location>
</feature>